<dbReference type="OrthoDB" id="6237251at2"/>
<dbReference type="Pfam" id="PF07963">
    <property type="entry name" value="N_methyl"/>
    <property type="match status" value="1"/>
</dbReference>
<dbReference type="InterPro" id="IPR045584">
    <property type="entry name" value="Pilin-like"/>
</dbReference>
<keyword evidence="1" id="KW-0812">Transmembrane</keyword>
<keyword evidence="1" id="KW-0472">Membrane</keyword>
<feature type="transmembrane region" description="Helical" evidence="1">
    <location>
        <begin position="12"/>
        <end position="35"/>
    </location>
</feature>
<evidence type="ECO:0000313" key="3">
    <source>
        <dbReference type="Proteomes" id="UP000295531"/>
    </source>
</evidence>
<name>A0A4R6PM94_9GAMM</name>
<dbReference type="RefSeq" id="WP_133539072.1">
    <property type="nucleotide sequence ID" value="NZ_SNXI01000004.1"/>
</dbReference>
<dbReference type="EMBL" id="SNXI01000004">
    <property type="protein sequence ID" value="TDP38966.1"/>
    <property type="molecule type" value="Genomic_DNA"/>
</dbReference>
<dbReference type="Gene3D" id="3.30.1690.10">
    <property type="entry name" value="TcpA-like pilin"/>
    <property type="match status" value="1"/>
</dbReference>
<dbReference type="NCBIfam" id="TIGR02532">
    <property type="entry name" value="IV_pilin_GFxxxE"/>
    <property type="match status" value="1"/>
</dbReference>
<evidence type="ECO:0000256" key="1">
    <source>
        <dbReference type="SAM" id="Phobius"/>
    </source>
</evidence>
<gene>
    <name evidence="2" type="ORF">DEU29_10466</name>
</gene>
<dbReference type="Proteomes" id="UP000295531">
    <property type="component" value="Unassembled WGS sequence"/>
</dbReference>
<keyword evidence="3" id="KW-1185">Reference proteome</keyword>
<dbReference type="InterPro" id="IPR012902">
    <property type="entry name" value="N_methyl_site"/>
</dbReference>
<proteinExistence type="predicted"/>
<comment type="caution">
    <text evidence="2">The sequence shown here is derived from an EMBL/GenBank/DDBJ whole genome shotgun (WGS) entry which is preliminary data.</text>
</comment>
<dbReference type="SUPFAM" id="SSF54523">
    <property type="entry name" value="Pili subunits"/>
    <property type="match status" value="1"/>
</dbReference>
<keyword evidence="1" id="KW-1133">Transmembrane helix</keyword>
<sequence length="152" mass="16192">MTGRTTLPRVSGFTFIEVLAVLSIIAIATLGTLVLRDWAVSNSRISEAKSMITTLQSGAQMWRPNTGVFTGISISELSAIGAVPETWGDGVEKNPWGGDVSVSADVGDLTRYTVTFSGVTSSTEGERMVKEYTDLAVVASYMTDTLTITFQG</sequence>
<evidence type="ECO:0000313" key="2">
    <source>
        <dbReference type="EMBL" id="TDP38966.1"/>
    </source>
</evidence>
<organism evidence="2 3">
    <name type="scientific">Idiomarina aquatica</name>
    <dbReference type="NCBI Taxonomy" id="1327752"/>
    <lineage>
        <taxon>Bacteria</taxon>
        <taxon>Pseudomonadati</taxon>
        <taxon>Pseudomonadota</taxon>
        <taxon>Gammaproteobacteria</taxon>
        <taxon>Alteromonadales</taxon>
        <taxon>Idiomarinaceae</taxon>
        <taxon>Idiomarina</taxon>
    </lineage>
</organism>
<accession>A0A4R6PM94</accession>
<dbReference type="AlphaFoldDB" id="A0A4R6PM94"/>
<reference evidence="2 3" key="1">
    <citation type="submission" date="2019-03" db="EMBL/GenBank/DDBJ databases">
        <title>Freshwater and sediment microbial communities from various areas in North America, analyzing microbe dynamics in response to fracking.</title>
        <authorList>
            <person name="Lamendella R."/>
        </authorList>
    </citation>
    <scope>NUCLEOTIDE SEQUENCE [LARGE SCALE GENOMIC DNA]</scope>
    <source>
        <strain evidence="2 3">18_TX</strain>
    </source>
</reference>
<protein>
    <submittedName>
        <fullName evidence="2">Prepilin-type N-terminal cleavage/methylation domain-containing protein</fullName>
    </submittedName>
</protein>